<dbReference type="Proteomes" id="UP000219356">
    <property type="component" value="Unassembled WGS sequence"/>
</dbReference>
<evidence type="ECO:0000313" key="2">
    <source>
        <dbReference type="EMBL" id="SNZ05413.1"/>
    </source>
</evidence>
<gene>
    <name evidence="2" type="ORF">SAMN05421503_0944</name>
</gene>
<dbReference type="EMBL" id="OBEK01000001">
    <property type="protein sequence ID" value="SNZ05413.1"/>
    <property type="molecule type" value="Genomic_DNA"/>
</dbReference>
<protein>
    <submittedName>
        <fullName evidence="2">Uncharacterized protein</fullName>
    </submittedName>
</protein>
<reference evidence="3" key="1">
    <citation type="submission" date="2017-09" db="EMBL/GenBank/DDBJ databases">
        <authorList>
            <person name="Varghese N."/>
            <person name="Submissions S."/>
        </authorList>
    </citation>
    <scope>NUCLEOTIDE SEQUENCE [LARGE SCALE GENOMIC DNA]</scope>
    <source>
        <strain evidence="3">CGMCC 1.8913</strain>
    </source>
</reference>
<dbReference type="RefSeq" id="WP_097039694.1">
    <property type="nucleotide sequence ID" value="NZ_OBEK01000001.1"/>
</dbReference>
<proteinExistence type="predicted"/>
<keyword evidence="3" id="KW-1185">Reference proteome</keyword>
<feature type="region of interest" description="Disordered" evidence="1">
    <location>
        <begin position="1"/>
        <end position="27"/>
    </location>
</feature>
<accession>A0A285N922</accession>
<organism evidence="2 3">
    <name type="scientific">Terribacillus aidingensis</name>
    <dbReference type="NCBI Taxonomy" id="586416"/>
    <lineage>
        <taxon>Bacteria</taxon>
        <taxon>Bacillati</taxon>
        <taxon>Bacillota</taxon>
        <taxon>Bacilli</taxon>
        <taxon>Bacillales</taxon>
        <taxon>Bacillaceae</taxon>
        <taxon>Terribacillus</taxon>
    </lineage>
</organism>
<dbReference type="AlphaFoldDB" id="A0A285N922"/>
<name>A0A285N922_9BACI</name>
<dbReference type="OrthoDB" id="2881225at2"/>
<sequence length="92" mass="10486">MSNLRKYENPFTAGRNDNKSQVAHSGNSDVDVIVEVNTMPIAYAMLCSLLATNQLSKDEFDKAVKKLKSLVDEDRHYDRNDPKTAKIYHLEQ</sequence>
<evidence type="ECO:0000256" key="1">
    <source>
        <dbReference type="SAM" id="MobiDB-lite"/>
    </source>
</evidence>
<evidence type="ECO:0000313" key="3">
    <source>
        <dbReference type="Proteomes" id="UP000219356"/>
    </source>
</evidence>